<evidence type="ECO:0000256" key="3">
    <source>
        <dbReference type="ARBA" id="ARBA00023015"/>
    </source>
</evidence>
<evidence type="ECO:0000256" key="1">
    <source>
        <dbReference type="ARBA" id="ARBA00004123"/>
    </source>
</evidence>
<dbReference type="PANTHER" id="PTHR33057">
    <property type="entry name" value="TRANSCRIPTION REPRESSOR OFP7-RELATED"/>
    <property type="match status" value="1"/>
</dbReference>
<dbReference type="GeneID" id="111461973"/>
<sequence>MKLLPSFFKNRESSDRPWQWPICGSSKTPSFRAGDEEIFKTVNSVFFDNLLSDRIETPDSWFAKSSLFESARFSTDFDDDFEVVVRGAKSERLIFEPGETNCIIKKSADEGKCDSIRFEGSVVVAVESEDPYLDFRRSMEEMVESLGIRDWECLEALLNWYLRVNQIKNHRYIFGAFVDLLVDHGGDGGFTDSTSIFSDELIIQNSPRSIT</sequence>
<evidence type="ECO:0000256" key="5">
    <source>
        <dbReference type="ARBA" id="ARBA00023242"/>
    </source>
</evidence>
<organism evidence="8 9">
    <name type="scientific">Cucurbita moschata</name>
    <name type="common">Winter crookneck squash</name>
    <name type="synonym">Cucurbita pepo var. moschata</name>
    <dbReference type="NCBI Taxonomy" id="3662"/>
    <lineage>
        <taxon>Eukaryota</taxon>
        <taxon>Viridiplantae</taxon>
        <taxon>Streptophyta</taxon>
        <taxon>Embryophyta</taxon>
        <taxon>Tracheophyta</taxon>
        <taxon>Spermatophyta</taxon>
        <taxon>Magnoliopsida</taxon>
        <taxon>eudicotyledons</taxon>
        <taxon>Gunneridae</taxon>
        <taxon>Pentapetalae</taxon>
        <taxon>rosids</taxon>
        <taxon>fabids</taxon>
        <taxon>Cucurbitales</taxon>
        <taxon>Cucurbitaceae</taxon>
        <taxon>Cucurbiteae</taxon>
        <taxon>Cucurbita</taxon>
    </lineage>
</organism>
<evidence type="ECO:0000259" key="7">
    <source>
        <dbReference type="PROSITE" id="PS51754"/>
    </source>
</evidence>
<gene>
    <name evidence="9" type="primary">LOC111461973</name>
</gene>
<name>A0A6J1HBM8_CUCMO</name>
<evidence type="ECO:0000256" key="2">
    <source>
        <dbReference type="ARBA" id="ARBA00022491"/>
    </source>
</evidence>
<comment type="subcellular location">
    <subcellularLocation>
        <location evidence="1 6">Nucleus</location>
    </subcellularLocation>
</comment>
<dbReference type="PROSITE" id="PS51754">
    <property type="entry name" value="OVATE"/>
    <property type="match status" value="1"/>
</dbReference>
<dbReference type="Pfam" id="PF04844">
    <property type="entry name" value="Ovate"/>
    <property type="match status" value="1"/>
</dbReference>
<keyword evidence="3 6" id="KW-0805">Transcription regulation</keyword>
<keyword evidence="2 6" id="KW-0678">Repressor</keyword>
<reference evidence="9" key="1">
    <citation type="submission" date="2025-08" db="UniProtKB">
        <authorList>
            <consortium name="RefSeq"/>
        </authorList>
    </citation>
    <scope>IDENTIFICATION</scope>
    <source>
        <tissue evidence="9">Young leaves</tissue>
    </source>
</reference>
<proteinExistence type="predicted"/>
<evidence type="ECO:0000256" key="4">
    <source>
        <dbReference type="ARBA" id="ARBA00023163"/>
    </source>
</evidence>
<dbReference type="KEGG" id="cmos:111461973"/>
<evidence type="ECO:0000313" key="8">
    <source>
        <dbReference type="Proteomes" id="UP000504609"/>
    </source>
</evidence>
<dbReference type="InterPro" id="IPR038933">
    <property type="entry name" value="Ovate"/>
</dbReference>
<feature type="domain" description="OVATE" evidence="7">
    <location>
        <begin position="124"/>
        <end position="183"/>
    </location>
</feature>
<dbReference type="GO" id="GO:0005634">
    <property type="term" value="C:nucleus"/>
    <property type="evidence" value="ECO:0007669"/>
    <property type="project" value="UniProtKB-SubCell"/>
</dbReference>
<accession>A0A6J1HBM8</accession>
<evidence type="ECO:0000256" key="6">
    <source>
        <dbReference type="RuleBase" id="RU367028"/>
    </source>
</evidence>
<dbReference type="AlphaFoldDB" id="A0A6J1HBM8"/>
<protein>
    <recommendedName>
        <fullName evidence="6">Transcription repressor</fullName>
    </recommendedName>
    <alternativeName>
        <fullName evidence="6">Ovate family protein</fullName>
    </alternativeName>
</protein>
<keyword evidence="8" id="KW-1185">Reference proteome</keyword>
<dbReference type="Proteomes" id="UP000504609">
    <property type="component" value="Unplaced"/>
</dbReference>
<comment type="function">
    <text evidence="6">Transcriptional repressor that regulates multiple aspects of plant growth and development.</text>
</comment>
<dbReference type="NCBIfam" id="TIGR01568">
    <property type="entry name" value="A_thal_3678"/>
    <property type="match status" value="1"/>
</dbReference>
<keyword evidence="5 6" id="KW-0539">Nucleus</keyword>
<dbReference type="InterPro" id="IPR006458">
    <property type="entry name" value="Ovate_C"/>
</dbReference>
<dbReference type="RefSeq" id="XP_022961388.1">
    <property type="nucleotide sequence ID" value="XM_023105620.1"/>
</dbReference>
<evidence type="ECO:0000313" key="9">
    <source>
        <dbReference type="RefSeq" id="XP_022961388.1"/>
    </source>
</evidence>
<dbReference type="PANTHER" id="PTHR33057:SF26">
    <property type="entry name" value="TRANSCRIPTION REPRESSOR OFP13"/>
    <property type="match status" value="1"/>
</dbReference>
<keyword evidence="4 6" id="KW-0804">Transcription</keyword>
<dbReference type="GO" id="GO:0045892">
    <property type="term" value="P:negative regulation of DNA-templated transcription"/>
    <property type="evidence" value="ECO:0007669"/>
    <property type="project" value="UniProtKB-UniRule"/>
</dbReference>